<dbReference type="Gene3D" id="1.10.30.50">
    <property type="match status" value="1"/>
</dbReference>
<organism evidence="2 3">
    <name type="scientific">Leptospira santarosai str. MOR084</name>
    <dbReference type="NCBI Taxonomy" id="1049984"/>
    <lineage>
        <taxon>Bacteria</taxon>
        <taxon>Pseudomonadati</taxon>
        <taxon>Spirochaetota</taxon>
        <taxon>Spirochaetia</taxon>
        <taxon>Leptospirales</taxon>
        <taxon>Leptospiraceae</taxon>
        <taxon>Leptospira</taxon>
    </lineage>
</organism>
<proteinExistence type="predicted"/>
<gene>
    <name evidence="2" type="ORF">LEP1GSC179_0153</name>
</gene>
<keyword evidence="2" id="KW-0255">Endonuclease</keyword>
<feature type="domain" description="HNH" evidence="1">
    <location>
        <begin position="3"/>
        <end position="44"/>
    </location>
</feature>
<keyword evidence="3" id="KW-1185">Reference proteome</keyword>
<reference evidence="2" key="1">
    <citation type="submission" date="2012-10" db="EMBL/GenBank/DDBJ databases">
        <authorList>
            <person name="Harkins D.M."/>
            <person name="Durkin A.S."/>
            <person name="Brinkac L.M."/>
            <person name="Haft D.H."/>
            <person name="Selengut J.D."/>
            <person name="Sanka R."/>
            <person name="DePew J."/>
            <person name="Purushe J."/>
            <person name="Matthias M.A."/>
            <person name="Vinetz J.M."/>
            <person name="Sutton G.G."/>
            <person name="Nierman W.C."/>
            <person name="Fouts D.E."/>
        </authorList>
    </citation>
    <scope>NUCLEOTIDE SEQUENCE [LARGE SCALE GENOMIC DNA]</scope>
    <source>
        <strain evidence="2">MOR084</strain>
    </source>
</reference>
<dbReference type="GO" id="GO:0008270">
    <property type="term" value="F:zinc ion binding"/>
    <property type="evidence" value="ECO:0007669"/>
    <property type="project" value="InterPro"/>
</dbReference>
<dbReference type="GO" id="GO:0004519">
    <property type="term" value="F:endonuclease activity"/>
    <property type="evidence" value="ECO:0007669"/>
    <property type="project" value="UniProtKB-KW"/>
</dbReference>
<dbReference type="InterPro" id="IPR003615">
    <property type="entry name" value="HNH_nuc"/>
</dbReference>
<dbReference type="Proteomes" id="UP000006329">
    <property type="component" value="Unassembled WGS sequence"/>
</dbReference>
<dbReference type="Pfam" id="PF01844">
    <property type="entry name" value="HNH"/>
    <property type="match status" value="1"/>
</dbReference>
<protein>
    <submittedName>
        <fullName evidence="2">HNH endonuclease domain protein</fullName>
    </submittedName>
</protein>
<keyword evidence="2" id="KW-0540">Nuclease</keyword>
<evidence type="ECO:0000259" key="1">
    <source>
        <dbReference type="Pfam" id="PF01844"/>
    </source>
</evidence>
<dbReference type="CDD" id="cd00085">
    <property type="entry name" value="HNHc"/>
    <property type="match status" value="1"/>
</dbReference>
<keyword evidence="2" id="KW-0378">Hydrolase</keyword>
<dbReference type="RefSeq" id="WP_004480674.1">
    <property type="nucleotide sequence ID" value="NZ_AHON02000058.1"/>
</dbReference>
<evidence type="ECO:0000313" key="3">
    <source>
        <dbReference type="Proteomes" id="UP000006329"/>
    </source>
</evidence>
<dbReference type="InterPro" id="IPR002711">
    <property type="entry name" value="HNH"/>
</dbReference>
<evidence type="ECO:0000313" key="2">
    <source>
        <dbReference type="EMBL" id="EKO33144.1"/>
    </source>
</evidence>
<name>A0A0E2BCY8_9LEPT</name>
<comment type="caution">
    <text evidence="2">The sequence shown here is derived from an EMBL/GenBank/DDBJ whole genome shotgun (WGS) entry which is preliminary data.</text>
</comment>
<dbReference type="AlphaFoldDB" id="A0A0E2BCY8"/>
<accession>A0A0E2BCY8</accession>
<dbReference type="EMBL" id="AHON02000058">
    <property type="protein sequence ID" value="EKO33144.1"/>
    <property type="molecule type" value="Genomic_DNA"/>
</dbReference>
<sequence>MTCPLCGEKDVSTFEIHHITPFSEVEVHEEDNMILLCSNCHSKVTLGDYSEKDILKIKISLIKGKHPFLNKASANVINITDSINKGVITNNLEIKTSKKVIRLHPPADTIASSINHRNYIKYLIDRYHEFKKAEVGNKEMKYGLFYSSIKKQFGSKWDLLSLNKFESLCEYIQYRVNNTILGRNKKKNNVKMYSTFEEFLKK</sequence>
<dbReference type="GO" id="GO:0003676">
    <property type="term" value="F:nucleic acid binding"/>
    <property type="evidence" value="ECO:0007669"/>
    <property type="project" value="InterPro"/>
</dbReference>